<dbReference type="InterPro" id="IPR013785">
    <property type="entry name" value="Aldolase_TIM"/>
</dbReference>
<dbReference type="PANTHER" id="PTHR47916:SF1">
    <property type="entry name" value="3-HYDROXY-5-PHOSPHONOOXYPENTANE-2,4-DIONE THIOLASE"/>
    <property type="match status" value="1"/>
</dbReference>
<dbReference type="Gene3D" id="3.20.20.70">
    <property type="entry name" value="Aldolase class I"/>
    <property type="match status" value="1"/>
</dbReference>
<dbReference type="InterPro" id="IPR041720">
    <property type="entry name" value="FbaB-like"/>
</dbReference>
<name>A0A3D8PYU2_9BACI</name>
<gene>
    <name evidence="1" type="ORF">CWR48_02630</name>
</gene>
<dbReference type="Pfam" id="PF01791">
    <property type="entry name" value="DeoC"/>
    <property type="match status" value="1"/>
</dbReference>
<dbReference type="AlphaFoldDB" id="A0A3D8PYU2"/>
<dbReference type="Proteomes" id="UP000257143">
    <property type="component" value="Unassembled WGS sequence"/>
</dbReference>
<dbReference type="PIRSF" id="PIRSF038992">
    <property type="entry name" value="Aldolase_Ia"/>
    <property type="match status" value="1"/>
</dbReference>
<dbReference type="SUPFAM" id="SSF51569">
    <property type="entry name" value="Aldolase"/>
    <property type="match status" value="1"/>
</dbReference>
<protein>
    <submittedName>
        <fullName evidence="1">3-hydroxy-5-phosphonooxypentane-2,4-dione thiolase</fullName>
    </submittedName>
</protein>
<dbReference type="PANTHER" id="PTHR47916">
    <property type="entry name" value="FRUCTOSE-BISPHOSPHATE ALDOLASE CLASS 1"/>
    <property type="match status" value="1"/>
</dbReference>
<dbReference type="SMART" id="SM01133">
    <property type="entry name" value="DeoC"/>
    <property type="match status" value="1"/>
</dbReference>
<comment type="caution">
    <text evidence="1">The sequence shown here is derived from an EMBL/GenBank/DDBJ whole genome shotgun (WGS) entry which is preliminary data.</text>
</comment>
<sequence length="299" mass="32630">MADIEGNKNAKQFAEDVAFANTGDFHVRGAANLDWGMKDRLSRIFRPETGKTVMLAFDHGYFMGPTSGLERIDLLIPRLAQYADCLMATRGAIRTSVPANYNKSIALRASSGSSILQDDLSHESMVIDIEEAIKMNASAIAIQTFIGSDGQKETIEALNKAVNLGSRYSIPTMGVVAVGKEMERTTRFFLLATRMLAEFGAQIVKTYYCDDFEKVVSACPVPLVVAGGKKVPEKDALTLAYNAIQGGAAGVDMGRNIFQSEHPEEMIQAINKVVHEGLTSKEAYEFYLDLANENLQVGN</sequence>
<evidence type="ECO:0000313" key="2">
    <source>
        <dbReference type="Proteomes" id="UP000257143"/>
    </source>
</evidence>
<dbReference type="OrthoDB" id="5915071at2"/>
<dbReference type="InterPro" id="IPR002915">
    <property type="entry name" value="DeoC/FbaB/LacD_aldolase"/>
</dbReference>
<evidence type="ECO:0000313" key="1">
    <source>
        <dbReference type="EMBL" id="RDW21326.1"/>
    </source>
</evidence>
<dbReference type="GO" id="GO:0004332">
    <property type="term" value="F:fructose-bisphosphate aldolase activity"/>
    <property type="evidence" value="ECO:0007669"/>
    <property type="project" value="InterPro"/>
</dbReference>
<dbReference type="InterPro" id="IPR050456">
    <property type="entry name" value="DeoC/FbaB_aldolase"/>
</dbReference>
<dbReference type="NCBIfam" id="NF006081">
    <property type="entry name" value="PRK08227.1"/>
    <property type="match status" value="1"/>
</dbReference>
<reference evidence="2" key="1">
    <citation type="submission" date="2017-11" db="EMBL/GenBank/DDBJ databases">
        <authorList>
            <person name="Zhu W."/>
        </authorList>
    </citation>
    <scope>NUCLEOTIDE SEQUENCE [LARGE SCALE GENOMIC DNA]</scope>
    <source>
        <strain evidence="2">CAU 1183</strain>
    </source>
</reference>
<dbReference type="EMBL" id="PIOC01000003">
    <property type="protein sequence ID" value="RDW21326.1"/>
    <property type="molecule type" value="Genomic_DNA"/>
</dbReference>
<dbReference type="RefSeq" id="WP_115771497.1">
    <property type="nucleotide sequence ID" value="NZ_PIOC01000003.1"/>
</dbReference>
<proteinExistence type="predicted"/>
<accession>A0A3D8PYU2</accession>
<keyword evidence="2" id="KW-1185">Reference proteome</keyword>
<organism evidence="1 2">
    <name type="scientific">Oceanobacillus arenosus</name>
    <dbReference type="NCBI Taxonomy" id="1229153"/>
    <lineage>
        <taxon>Bacteria</taxon>
        <taxon>Bacillati</taxon>
        <taxon>Bacillota</taxon>
        <taxon>Bacilli</taxon>
        <taxon>Bacillales</taxon>
        <taxon>Bacillaceae</taxon>
        <taxon>Oceanobacillus</taxon>
    </lineage>
</organism>